<organism evidence="9 10">
    <name type="scientific">Mesomycoplasma molare</name>
    <dbReference type="NCBI Taxonomy" id="171288"/>
    <lineage>
        <taxon>Bacteria</taxon>
        <taxon>Bacillati</taxon>
        <taxon>Mycoplasmatota</taxon>
        <taxon>Mycoplasmoidales</taxon>
        <taxon>Metamycoplasmataceae</taxon>
        <taxon>Mesomycoplasma</taxon>
    </lineage>
</organism>
<dbReference type="PANTHER" id="PTHR30465">
    <property type="entry name" value="INNER MEMBRANE ABC TRANSPORTER"/>
    <property type="match status" value="1"/>
</dbReference>
<dbReference type="RefSeq" id="WP_240532011.1">
    <property type="nucleotide sequence ID" value="NZ_CP103423.1"/>
</dbReference>
<dbReference type="Gene3D" id="1.10.3720.10">
    <property type="entry name" value="MetI-like"/>
    <property type="match status" value="1"/>
</dbReference>
<keyword evidence="3" id="KW-1003">Cell membrane</keyword>
<dbReference type="SUPFAM" id="SSF161098">
    <property type="entry name" value="MetI-like"/>
    <property type="match status" value="1"/>
</dbReference>
<evidence type="ECO:0000256" key="1">
    <source>
        <dbReference type="ARBA" id="ARBA00004651"/>
    </source>
</evidence>
<name>A0ABY5TVL4_9BACT</name>
<dbReference type="CDD" id="cd06261">
    <property type="entry name" value="TM_PBP2"/>
    <property type="match status" value="1"/>
</dbReference>
<reference evidence="9" key="1">
    <citation type="submission" date="2022-08" db="EMBL/GenBank/DDBJ databases">
        <title>Complete genome sequence of Mycoplasma molare type strain H 542.</title>
        <authorList>
            <person name="Spergser J."/>
        </authorList>
    </citation>
    <scope>NUCLEOTIDE SEQUENCE</scope>
    <source>
        <strain evidence="9">H 542</strain>
    </source>
</reference>
<dbReference type="Pfam" id="PF00528">
    <property type="entry name" value="BPD_transp_1"/>
    <property type="match status" value="1"/>
</dbReference>
<feature type="transmembrane region" description="Helical" evidence="7">
    <location>
        <begin position="145"/>
        <end position="165"/>
    </location>
</feature>
<feature type="domain" description="ABC transmembrane type-1" evidence="8">
    <location>
        <begin position="106"/>
        <end position="308"/>
    </location>
</feature>
<dbReference type="InterPro" id="IPR035906">
    <property type="entry name" value="MetI-like_sf"/>
</dbReference>
<evidence type="ECO:0000256" key="7">
    <source>
        <dbReference type="RuleBase" id="RU363032"/>
    </source>
</evidence>
<feature type="transmembrane region" description="Helical" evidence="7">
    <location>
        <begin position="9"/>
        <end position="30"/>
    </location>
</feature>
<evidence type="ECO:0000259" key="8">
    <source>
        <dbReference type="PROSITE" id="PS50928"/>
    </source>
</evidence>
<dbReference type="Proteomes" id="UP001058364">
    <property type="component" value="Chromosome"/>
</dbReference>
<evidence type="ECO:0000313" key="9">
    <source>
        <dbReference type="EMBL" id="UWD34379.1"/>
    </source>
</evidence>
<keyword evidence="2 7" id="KW-0813">Transport</keyword>
<comment type="subcellular location">
    <subcellularLocation>
        <location evidence="1 7">Cell membrane</location>
        <topology evidence="1 7">Multi-pass membrane protein</topology>
    </subcellularLocation>
</comment>
<feature type="transmembrane region" description="Helical" evidence="7">
    <location>
        <begin position="108"/>
        <end position="133"/>
    </location>
</feature>
<protein>
    <submittedName>
        <fullName evidence="9">ABC transporter permease</fullName>
    </submittedName>
</protein>
<proteinExistence type="inferred from homology"/>
<keyword evidence="4 7" id="KW-0812">Transmembrane</keyword>
<dbReference type="InterPro" id="IPR000515">
    <property type="entry name" value="MetI-like"/>
</dbReference>
<feature type="transmembrane region" description="Helical" evidence="7">
    <location>
        <begin position="185"/>
        <end position="208"/>
    </location>
</feature>
<gene>
    <name evidence="9" type="ORF">NX772_00930</name>
</gene>
<keyword evidence="5 7" id="KW-1133">Transmembrane helix</keyword>
<evidence type="ECO:0000313" key="10">
    <source>
        <dbReference type="Proteomes" id="UP001058364"/>
    </source>
</evidence>
<sequence>MFKYFLKRLGLALITFLIIIFIVYVLQVSFGKNPFSEQGLKDAANKLSGGDPSKKIDPLVFYGFDKNAVIRFWLWLTNFVSGDVGIIYSDTTEYSHQIPKLFFEPLKWTVAVSLPAFILSVILGVSLGVIAAYNRGKWIDSAITFFVTLFVALPAFVIAPIIVLITSQAGLPFEFKDPRDVPVDITVASLITPILVFTLSSLAGYTIFVRNQVVTVLTSNQVLIAKSKGLSKWNIFKKHVLRNASVILVGTIMFSYIGLLSGSIILEKFFRIPGSSSIIVSYTENGEINVIMFSLVFFTSLSMITLIFVDMSYAWMDPRIKIANSENSKNYFVLFKKYLQRNKTLKTINLASNNKGGE</sequence>
<evidence type="ECO:0000256" key="5">
    <source>
        <dbReference type="ARBA" id="ARBA00022989"/>
    </source>
</evidence>
<comment type="similarity">
    <text evidence="7">Belongs to the binding-protein-dependent transport system permease family.</text>
</comment>
<dbReference type="PROSITE" id="PS50928">
    <property type="entry name" value="ABC_TM1"/>
    <property type="match status" value="1"/>
</dbReference>
<dbReference type="PANTHER" id="PTHR30465:SF0">
    <property type="entry name" value="OLIGOPEPTIDE TRANSPORT SYSTEM PERMEASE PROTEIN APPB"/>
    <property type="match status" value="1"/>
</dbReference>
<feature type="transmembrane region" description="Helical" evidence="7">
    <location>
        <begin position="290"/>
        <end position="309"/>
    </location>
</feature>
<evidence type="ECO:0000256" key="6">
    <source>
        <dbReference type="ARBA" id="ARBA00023136"/>
    </source>
</evidence>
<feature type="transmembrane region" description="Helical" evidence="7">
    <location>
        <begin position="246"/>
        <end position="270"/>
    </location>
</feature>
<accession>A0ABY5TVL4</accession>
<evidence type="ECO:0000256" key="4">
    <source>
        <dbReference type="ARBA" id="ARBA00022692"/>
    </source>
</evidence>
<keyword evidence="10" id="KW-1185">Reference proteome</keyword>
<evidence type="ECO:0000256" key="3">
    <source>
        <dbReference type="ARBA" id="ARBA00022475"/>
    </source>
</evidence>
<dbReference type="EMBL" id="CP103423">
    <property type="protein sequence ID" value="UWD34379.1"/>
    <property type="molecule type" value="Genomic_DNA"/>
</dbReference>
<keyword evidence="6 7" id="KW-0472">Membrane</keyword>
<evidence type="ECO:0000256" key="2">
    <source>
        <dbReference type="ARBA" id="ARBA00022448"/>
    </source>
</evidence>